<feature type="region of interest" description="Disordered" evidence="1">
    <location>
        <begin position="424"/>
        <end position="658"/>
    </location>
</feature>
<feature type="compositionally biased region" description="Low complexity" evidence="1">
    <location>
        <begin position="499"/>
        <end position="515"/>
    </location>
</feature>
<feature type="compositionally biased region" description="Low complexity" evidence="1">
    <location>
        <begin position="424"/>
        <end position="433"/>
    </location>
</feature>
<reference evidence="2 3" key="1">
    <citation type="journal article" date="2024" name="Nat. Commun.">
        <title>Phylogenomics reveals the evolutionary origins of lichenization in chlorophyte algae.</title>
        <authorList>
            <person name="Puginier C."/>
            <person name="Libourel C."/>
            <person name="Otte J."/>
            <person name="Skaloud P."/>
            <person name="Haon M."/>
            <person name="Grisel S."/>
            <person name="Petersen M."/>
            <person name="Berrin J.G."/>
            <person name="Delaux P.M."/>
            <person name="Dal Grande F."/>
            <person name="Keller J."/>
        </authorList>
    </citation>
    <scope>NUCLEOTIDE SEQUENCE [LARGE SCALE GENOMIC DNA]</scope>
    <source>
        <strain evidence="2 3">SAG 2043</strain>
    </source>
</reference>
<dbReference type="AlphaFoldDB" id="A0AAW1PKL3"/>
<dbReference type="Proteomes" id="UP001489004">
    <property type="component" value="Unassembled WGS sequence"/>
</dbReference>
<feature type="compositionally biased region" description="Low complexity" evidence="1">
    <location>
        <begin position="450"/>
        <end position="461"/>
    </location>
</feature>
<name>A0AAW1PKL3_9CHLO</name>
<dbReference type="EMBL" id="JALJOR010000010">
    <property type="protein sequence ID" value="KAK9810021.1"/>
    <property type="molecule type" value="Genomic_DNA"/>
</dbReference>
<feature type="region of interest" description="Disordered" evidence="1">
    <location>
        <begin position="696"/>
        <end position="721"/>
    </location>
</feature>
<gene>
    <name evidence="2" type="ORF">WJX72_003525</name>
</gene>
<sequence>MSREQQSSSDEPAQVDAELAAFWEQLDLPARRALLQVDRQALFKTIRAQYCSRCFGLFVMRYGELASLHCSGEGAALDCPACAEFYAGLVVLESGAVALSDELLRTQPFAAFEEARLRERERELQFMTGNICGSGWQKKSHQTMCNLHTSPVPYEALTEYWASLPPEHRSTLFSMRDEDFVSELDAHMKYHLKICKDCRCNVMRAFKELKPLRSDPGHNKDVKGDLREGLSLEVCEGHRLTIMDGLVCVDGEAAGAAAFFERAEEVEECKAVDPDMDDDYNNPDRVRHAETPELAREALIDSVVLIFKSQVEVAFREQTAGHNALLLFVHLALRLMEERLVCAFKELRVKQAEAELLELVAEDKKKAETKKSKKKKAKAKASVAKKEEEGLRQTQCNGADSSDSLCKSAGSQCSSCAALQQGAAGSSSSRSSSPVRPNGQQHTAGSCAHSSDTSSSSGTGSRAHKPQGRSDLDVLPPPARCKGQKGTKDTDSGLHKHASGASAPAAVGAAPPRGSTKQPVAASVRSDATHPAVPVPASHALVHQASSASQLADEKDGWEVQQRGRRNSLGKRSTSSSSLSTPDQTRASSPEGAHSPGTGSGTGPAPSSSVPAPISIPASSSAAAWPSLRKAAADPRSRVAPIPLQPKNRLPAPTETAWHSPEARAKLRMGATSAEPNDGPMLGVRAADVIAGLVKQPPPPPPQARSLLSASLRASPSAGASPLAPQRILHAQQVPAARVSPLAPPVAAPAAASLAPSSFVIGPRVVRQTWDAQAQAQSLAFKVAAVHNSSASAPASSVPADHDRFSLFSHFPVSNTSFPSMQQGLASHDMRVDSSNSLGLHRQLPQQFGQLSMQLPQHFEQHSHPAQQQKAADSQAYQLFGAGAAAGAYPLAPLLPSF</sequence>
<feature type="compositionally biased region" description="Low complexity" evidence="1">
    <location>
        <begin position="592"/>
        <end position="627"/>
    </location>
</feature>
<evidence type="ECO:0000313" key="3">
    <source>
        <dbReference type="Proteomes" id="UP001489004"/>
    </source>
</evidence>
<dbReference type="GO" id="GO:0005737">
    <property type="term" value="C:cytoplasm"/>
    <property type="evidence" value="ECO:0007669"/>
    <property type="project" value="TreeGrafter"/>
</dbReference>
<accession>A0AAW1PKL3</accession>
<dbReference type="PANTHER" id="PTHR13601">
    <property type="entry name" value="GAMETOGENETIN-BINDING PROTEIN 2"/>
    <property type="match status" value="1"/>
</dbReference>
<proteinExistence type="predicted"/>
<feature type="compositionally biased region" description="Polar residues" evidence="1">
    <location>
        <begin position="434"/>
        <end position="444"/>
    </location>
</feature>
<protein>
    <submittedName>
        <fullName evidence="2">Uncharacterized protein</fullName>
    </submittedName>
</protein>
<comment type="caution">
    <text evidence="2">The sequence shown here is derived from an EMBL/GenBank/DDBJ whole genome shotgun (WGS) entry which is preliminary data.</text>
</comment>
<keyword evidence="3" id="KW-1185">Reference proteome</keyword>
<organism evidence="2 3">
    <name type="scientific">[Myrmecia] bisecta</name>
    <dbReference type="NCBI Taxonomy" id="41462"/>
    <lineage>
        <taxon>Eukaryota</taxon>
        <taxon>Viridiplantae</taxon>
        <taxon>Chlorophyta</taxon>
        <taxon>core chlorophytes</taxon>
        <taxon>Trebouxiophyceae</taxon>
        <taxon>Trebouxiales</taxon>
        <taxon>Trebouxiaceae</taxon>
        <taxon>Myrmecia</taxon>
    </lineage>
</organism>
<dbReference type="GO" id="GO:0005634">
    <property type="term" value="C:nucleus"/>
    <property type="evidence" value="ECO:0007669"/>
    <property type="project" value="TreeGrafter"/>
</dbReference>
<dbReference type="InterPro" id="IPR026073">
    <property type="entry name" value="GGNBP2"/>
</dbReference>
<dbReference type="PANTHER" id="PTHR13601:SF2">
    <property type="entry name" value="GAMETOGENETIN-BINDING PROTEIN 2"/>
    <property type="match status" value="1"/>
</dbReference>
<evidence type="ECO:0000256" key="1">
    <source>
        <dbReference type="SAM" id="MobiDB-lite"/>
    </source>
</evidence>
<feature type="compositionally biased region" description="Low complexity" evidence="1">
    <location>
        <begin position="704"/>
        <end position="721"/>
    </location>
</feature>
<evidence type="ECO:0000313" key="2">
    <source>
        <dbReference type="EMBL" id="KAK9810021.1"/>
    </source>
</evidence>
<feature type="region of interest" description="Disordered" evidence="1">
    <location>
        <begin position="365"/>
        <end position="399"/>
    </location>
</feature>